<dbReference type="InterPro" id="IPR017946">
    <property type="entry name" value="PLC-like_Pdiesterase_TIM-brl"/>
</dbReference>
<feature type="domain" description="GP-PDE" evidence="9">
    <location>
        <begin position="43"/>
        <end position="343"/>
    </location>
</feature>
<keyword evidence="11" id="KW-1185">Reference proteome</keyword>
<protein>
    <recommendedName>
        <fullName evidence="2">glycerophosphodiester phosphodiesterase</fullName>
        <ecNumber evidence="2">3.1.4.46</ecNumber>
    </recommendedName>
</protein>
<dbReference type="CDD" id="cd08603">
    <property type="entry name" value="GDPD_SHV3_repeat_1"/>
    <property type="match status" value="1"/>
</dbReference>
<dbReference type="Proteomes" id="UP001604336">
    <property type="component" value="Unassembled WGS sequence"/>
</dbReference>
<feature type="chain" id="PRO_5044808467" description="glycerophosphodiester phosphodiesterase" evidence="8">
    <location>
        <begin position="26"/>
        <end position="760"/>
    </location>
</feature>
<evidence type="ECO:0000256" key="7">
    <source>
        <dbReference type="ARBA" id="ARBA00047512"/>
    </source>
</evidence>
<evidence type="ECO:0000313" key="10">
    <source>
        <dbReference type="EMBL" id="KAL2466933.1"/>
    </source>
</evidence>
<comment type="catalytic activity">
    <reaction evidence="7">
        <text>a sn-glycero-3-phosphodiester + H2O = an alcohol + sn-glycerol 3-phosphate + H(+)</text>
        <dbReference type="Rhea" id="RHEA:12969"/>
        <dbReference type="ChEBI" id="CHEBI:15377"/>
        <dbReference type="ChEBI" id="CHEBI:15378"/>
        <dbReference type="ChEBI" id="CHEBI:30879"/>
        <dbReference type="ChEBI" id="CHEBI:57597"/>
        <dbReference type="ChEBI" id="CHEBI:83408"/>
        <dbReference type="EC" id="3.1.4.46"/>
    </reaction>
</comment>
<dbReference type="FunFam" id="3.20.20.190:FF:000013">
    <property type="entry name" value="Glycerophosphodiester phosphodiesterase GDPDL3"/>
    <property type="match status" value="1"/>
</dbReference>
<dbReference type="FunFam" id="3.20.20.190:FF:000011">
    <property type="entry name" value="Glycerophosphodiester phosphodiesterase GDPDL3"/>
    <property type="match status" value="1"/>
</dbReference>
<comment type="caution">
    <text evidence="10">The sequence shown here is derived from an EMBL/GenBank/DDBJ whole genome shotgun (WGS) entry which is preliminary data.</text>
</comment>
<evidence type="ECO:0000256" key="6">
    <source>
        <dbReference type="ARBA" id="ARBA00023180"/>
    </source>
</evidence>
<evidence type="ECO:0000256" key="8">
    <source>
        <dbReference type="SAM" id="SignalP"/>
    </source>
</evidence>
<evidence type="ECO:0000256" key="3">
    <source>
        <dbReference type="ARBA" id="ARBA00022729"/>
    </source>
</evidence>
<dbReference type="GO" id="GO:0006071">
    <property type="term" value="P:glycerol metabolic process"/>
    <property type="evidence" value="ECO:0007669"/>
    <property type="project" value="UniProtKB-KW"/>
</dbReference>
<evidence type="ECO:0000313" key="11">
    <source>
        <dbReference type="Proteomes" id="UP001604336"/>
    </source>
</evidence>
<evidence type="ECO:0000256" key="5">
    <source>
        <dbReference type="ARBA" id="ARBA00022801"/>
    </source>
</evidence>
<keyword evidence="6" id="KW-0325">Glycoprotein</keyword>
<name>A0ABD1PSN1_9LAMI</name>
<proteinExistence type="inferred from homology"/>
<dbReference type="GO" id="GO:0008889">
    <property type="term" value="F:glycerophosphodiester phosphodiesterase activity"/>
    <property type="evidence" value="ECO:0007669"/>
    <property type="project" value="UniProtKB-EC"/>
</dbReference>
<dbReference type="Pfam" id="PF03009">
    <property type="entry name" value="GDPD"/>
    <property type="match status" value="2"/>
</dbReference>
<feature type="domain" description="GP-PDE" evidence="9">
    <location>
        <begin position="359"/>
        <end position="660"/>
    </location>
</feature>
<dbReference type="AlphaFoldDB" id="A0ABD1PSN1"/>
<dbReference type="CDD" id="cd08604">
    <property type="entry name" value="GDPD_SHV3_repeat_2"/>
    <property type="match status" value="1"/>
</dbReference>
<reference evidence="11" key="1">
    <citation type="submission" date="2024-07" db="EMBL/GenBank/DDBJ databases">
        <title>Two chromosome-level genome assemblies of Korean endemic species Abeliophyllum distichum and Forsythia ovata (Oleaceae).</title>
        <authorList>
            <person name="Jang H."/>
        </authorList>
    </citation>
    <scope>NUCLEOTIDE SEQUENCE [LARGE SCALE GENOMIC DNA]</scope>
</reference>
<organism evidence="10 11">
    <name type="scientific">Abeliophyllum distichum</name>
    <dbReference type="NCBI Taxonomy" id="126358"/>
    <lineage>
        <taxon>Eukaryota</taxon>
        <taxon>Viridiplantae</taxon>
        <taxon>Streptophyta</taxon>
        <taxon>Embryophyta</taxon>
        <taxon>Tracheophyta</taxon>
        <taxon>Spermatophyta</taxon>
        <taxon>Magnoliopsida</taxon>
        <taxon>eudicotyledons</taxon>
        <taxon>Gunneridae</taxon>
        <taxon>Pentapetalae</taxon>
        <taxon>asterids</taxon>
        <taxon>lamiids</taxon>
        <taxon>Lamiales</taxon>
        <taxon>Oleaceae</taxon>
        <taxon>Forsythieae</taxon>
        <taxon>Abeliophyllum</taxon>
    </lineage>
</organism>
<gene>
    <name evidence="10" type="ORF">Adt_42784</name>
</gene>
<evidence type="ECO:0000256" key="1">
    <source>
        <dbReference type="ARBA" id="ARBA00007277"/>
    </source>
</evidence>
<dbReference type="EC" id="3.1.4.46" evidence="2"/>
<dbReference type="InterPro" id="IPR030395">
    <property type="entry name" value="GP_PDE_dom"/>
</dbReference>
<comment type="similarity">
    <text evidence="1">Belongs to the glycerophosphoryl diester phosphodiesterase family.</text>
</comment>
<evidence type="ECO:0000256" key="4">
    <source>
        <dbReference type="ARBA" id="ARBA00022798"/>
    </source>
</evidence>
<sequence>MYKLQFLVCLFSVVLLSSLVALVAAQGSRNKTSKWQTLKGDSPLVIARGGFSGIVPDSGSFAYQLAVQLSLPNVVVWCDVQLTKDGVGICFPDLRLENGSNIDHYFKNGRKTYPVNGVPTPGWFSVDFTFNDLEPVNLKQRIYSRAPNFDGTPQQILTVEDVINFAKPPGLWLNVQHDAFFNQHNLTMRTFIISVSRRVVVNYISSPEVSFLRSIIARFRTSPTKLIFQFLGHDELEPSTNQTYGSLLKNLTFIQTFASGILVPKNYIWPVDNSLYLRPHTSVVSDAHIAGLEVFASTFVNDAPLPYDYSYDPVAEYLNYVDNGNFSVDGVLSDFPITPSEAIDCYSHMGKNEKEQVKLLVISSEGASGDYPGCTDKAYSKAISDGVDVLDCPVQLTNDGIPFCLGSINLRDRTNVDETNFSNLATSNPDLNIDSGIYTYNLTWSQIQSTLRPAIYNPFANYSLFRNTKARKDGNFMQLSDFLAIASNASSVSGVLISIENAAYLAEKQGLGVTDAVLDALSKAGYNQTAKKIMIKSSDSAVLKKFKSSSNYERVYMVDEDISDITNSTILGIKNFANSVVITKKSVFPTDKAFVTTQTNVVPKLQAFGFPVYVQFFRNEFASQPWDFFSDAYVEINTHFSGMGINGTITDFPATAAKYRRSRCLGYKEIPIYMNPVLPGGLISLMTKQSLPPALAPNPILSENDVVEPPLPPVMVKPPPTTNTGNGSIAPGPTPQNGQPTIVASMILSSIAVLATLLLC</sequence>
<keyword evidence="5" id="KW-0378">Hydrolase</keyword>
<feature type="signal peptide" evidence="8">
    <location>
        <begin position="1"/>
        <end position="25"/>
    </location>
</feature>
<dbReference type="PANTHER" id="PTHR43620">
    <property type="entry name" value="GLYCEROPHOSPHORYL DIESTER PHOSPHODIESTERASE"/>
    <property type="match status" value="1"/>
</dbReference>
<dbReference type="Gene3D" id="3.20.20.190">
    <property type="entry name" value="Phosphatidylinositol (PI) phosphodiesterase"/>
    <property type="match status" value="2"/>
</dbReference>
<evidence type="ECO:0000259" key="9">
    <source>
        <dbReference type="PROSITE" id="PS51704"/>
    </source>
</evidence>
<keyword evidence="4" id="KW-0319">Glycerol metabolism</keyword>
<dbReference type="EMBL" id="JBFOLK010000013">
    <property type="protein sequence ID" value="KAL2466933.1"/>
    <property type="molecule type" value="Genomic_DNA"/>
</dbReference>
<dbReference type="PANTHER" id="PTHR43620:SF7">
    <property type="entry name" value="GLYCEROPHOSPHODIESTER PHOSPHODIESTERASE GDPD5-RELATED"/>
    <property type="match status" value="1"/>
</dbReference>
<dbReference type="SUPFAM" id="SSF51695">
    <property type="entry name" value="PLC-like phosphodiesterases"/>
    <property type="match status" value="2"/>
</dbReference>
<evidence type="ECO:0000256" key="2">
    <source>
        <dbReference type="ARBA" id="ARBA00012247"/>
    </source>
</evidence>
<dbReference type="PROSITE" id="PS51704">
    <property type="entry name" value="GP_PDE"/>
    <property type="match status" value="2"/>
</dbReference>
<accession>A0ABD1PSN1</accession>
<keyword evidence="3 8" id="KW-0732">Signal</keyword>